<dbReference type="Proteomes" id="UP001163624">
    <property type="component" value="Chromosome"/>
</dbReference>
<accession>A0ABY7A8W2</accession>
<evidence type="ECO:0000313" key="3">
    <source>
        <dbReference type="Proteomes" id="UP001163624"/>
    </source>
</evidence>
<evidence type="ECO:0000259" key="1">
    <source>
        <dbReference type="Pfam" id="PF14436"/>
    </source>
</evidence>
<sequence>MVRAEVKLNGSVVGGHSTATGDVRVISGTESAPNAQGVYSAKIEVADPKNPGSFLPKANNGGVSTMFPKSWTADRIKVEVDSAFQNKTVIGNKWTGTTPSGVKVEGYLSPKTTVYPKL</sequence>
<dbReference type="EMBL" id="CP113432">
    <property type="protein sequence ID" value="WAI52548.1"/>
    <property type="molecule type" value="Genomic_DNA"/>
</dbReference>
<feature type="domain" description="Bacterial EndoU nuclease" evidence="1">
    <location>
        <begin position="5"/>
        <end position="117"/>
    </location>
</feature>
<name>A0ABY7A8W2_9PSED</name>
<gene>
    <name evidence="2" type="ORF">OU419_23390</name>
</gene>
<proteinExistence type="predicted"/>
<dbReference type="Pfam" id="PF14436">
    <property type="entry name" value="EndoU_bacteria"/>
    <property type="match status" value="1"/>
</dbReference>
<dbReference type="RefSeq" id="WP_254470872.1">
    <property type="nucleotide sequence ID" value="NZ_CP113432.1"/>
</dbReference>
<dbReference type="InterPro" id="IPR029501">
    <property type="entry name" value="EndoU_bac"/>
</dbReference>
<organism evidence="2 3">
    <name type="scientific">Pseudomonas triclosanedens</name>
    <dbReference type="NCBI Taxonomy" id="2961893"/>
    <lineage>
        <taxon>Bacteria</taxon>
        <taxon>Pseudomonadati</taxon>
        <taxon>Pseudomonadota</taxon>
        <taxon>Gammaproteobacteria</taxon>
        <taxon>Pseudomonadales</taxon>
        <taxon>Pseudomonadaceae</taxon>
        <taxon>Pseudomonas</taxon>
    </lineage>
</organism>
<reference evidence="2" key="1">
    <citation type="submission" date="2022-11" db="EMBL/GenBank/DDBJ databases">
        <title>Pseudomonas triclosanedens sp. nov., a triclosan degrader isolated from activated sludge.</title>
        <authorList>
            <person name="Yin Y."/>
            <person name="Lu Z."/>
        </authorList>
    </citation>
    <scope>NUCLEOTIDE SEQUENCE</scope>
    <source>
        <strain evidence="2">ZM23</strain>
    </source>
</reference>
<evidence type="ECO:0000313" key="2">
    <source>
        <dbReference type="EMBL" id="WAI52548.1"/>
    </source>
</evidence>
<keyword evidence="3" id="KW-1185">Reference proteome</keyword>
<protein>
    <submittedName>
        <fullName evidence="2">EndoU domain-containing protein</fullName>
    </submittedName>
</protein>